<keyword evidence="4" id="KW-0547">Nucleotide-binding</keyword>
<dbReference type="GO" id="GO:0004386">
    <property type="term" value="F:helicase activity"/>
    <property type="evidence" value="ECO:0007669"/>
    <property type="project" value="UniProtKB-KW"/>
</dbReference>
<dbReference type="PROSITE" id="PS51194">
    <property type="entry name" value="HELICASE_CTER"/>
    <property type="match status" value="1"/>
</dbReference>
<dbReference type="Pfam" id="PF00271">
    <property type="entry name" value="Helicase_C"/>
    <property type="match status" value="1"/>
</dbReference>
<gene>
    <name evidence="4" type="ORF">DY218_08415</name>
</gene>
<dbReference type="Gene3D" id="3.40.50.10810">
    <property type="entry name" value="Tandem AAA-ATPase domain"/>
    <property type="match status" value="1"/>
</dbReference>
<dbReference type="EMBL" id="QUAK01000041">
    <property type="protein sequence ID" value="RFU87175.1"/>
    <property type="molecule type" value="Genomic_DNA"/>
</dbReference>
<sequence>MVDEHRGAQQAVRDATRSLEDELARAELAAFPPSRLRDVTRGQLREAAIEALTAAGYTSVGQVLDADVHTLRRVPGIGSTTAAQLRSAAEQLHQSATGIVAVRIDVDAARGAGSAAEPQTASAAKHTQLVLALNRLLLAGPGIAEAAALAERTAQELEPHLTTARPTASRLKLMLTGRERRAAARASLGTLVELLARADADDVPLALGQATTDLLRGPVPADQAWLDFQVRAADYYTLLGQVADLPEDRASTEGFLPSGIAEEIRAQPLDESLLDVSLRGYQAFGARFALARRRVLIGDEMGLGKTIQAIAAMAHLRAADGARHFLVVCPAGVLINWIREVETRSALPAYRAHGPDREAAFAAWVEHGGVLVTTYDLLWTLKLPTALELGMLVADEAHYVKNPATRRADAVQKLIRRRNTGRVLFLTGTPMQNHVAEFRVLVGQLQPSLVRTIGYGMAAGHSKAFRAAVAPCYLRRNQPDVLTELPGVIHADEWEEFSDGDRAAYRRAVADGNFMAMRRAGYADPERSAKLQRLRELVEEAAENDLKVVVFSAFLDVLQTVHDALTDVTDVTDNRSEDTDAGADTDTDTDAVAAGTVTGLLTGAVPTDRRQELVDAFTRASGHAVLLAQIRTGGVGLNLQAASVVVLCEPQLNPALEAQAVGRAHRMGQVRRVQVHRLLATDSVDHKLLGILEEKKARFDAYARRSELAESVPEALDISEPDLARRIVEDEQLRLALGGGAAPPPD</sequence>
<dbReference type="Pfam" id="PF14520">
    <property type="entry name" value="HHH_5"/>
    <property type="match status" value="1"/>
</dbReference>
<dbReference type="InterPro" id="IPR001650">
    <property type="entry name" value="Helicase_C-like"/>
</dbReference>
<dbReference type="Pfam" id="PF00176">
    <property type="entry name" value="SNF2-rel_dom"/>
    <property type="match status" value="1"/>
</dbReference>
<keyword evidence="5" id="KW-1185">Reference proteome</keyword>
<dbReference type="CDD" id="cd17919">
    <property type="entry name" value="DEXHc_Snf"/>
    <property type="match status" value="1"/>
</dbReference>
<accession>A0A372M9I4</accession>
<dbReference type="Gene3D" id="3.40.50.300">
    <property type="entry name" value="P-loop containing nucleotide triphosphate hydrolases"/>
    <property type="match status" value="1"/>
</dbReference>
<organism evidence="4 5">
    <name type="scientific">Streptomyces triticagri</name>
    <dbReference type="NCBI Taxonomy" id="2293568"/>
    <lineage>
        <taxon>Bacteria</taxon>
        <taxon>Bacillati</taxon>
        <taxon>Actinomycetota</taxon>
        <taxon>Actinomycetes</taxon>
        <taxon>Kitasatosporales</taxon>
        <taxon>Streptomycetaceae</taxon>
        <taxon>Streptomyces</taxon>
    </lineage>
</organism>
<keyword evidence="4" id="KW-0067">ATP-binding</keyword>
<dbReference type="InterPro" id="IPR027417">
    <property type="entry name" value="P-loop_NTPase"/>
</dbReference>
<feature type="domain" description="Helicase ATP-binding" evidence="2">
    <location>
        <begin position="286"/>
        <end position="448"/>
    </location>
</feature>
<dbReference type="Gene3D" id="1.10.150.20">
    <property type="entry name" value="5' to 3' exonuclease, C-terminal subdomain"/>
    <property type="match status" value="1"/>
</dbReference>
<evidence type="ECO:0000259" key="2">
    <source>
        <dbReference type="PROSITE" id="PS51192"/>
    </source>
</evidence>
<dbReference type="InterPro" id="IPR010995">
    <property type="entry name" value="DNA_repair_Rad51/TF_NusA_a-hlx"/>
</dbReference>
<dbReference type="AlphaFoldDB" id="A0A372M9I4"/>
<dbReference type="PROSITE" id="PS51192">
    <property type="entry name" value="HELICASE_ATP_BIND_1"/>
    <property type="match status" value="1"/>
</dbReference>
<dbReference type="SUPFAM" id="SSF47794">
    <property type="entry name" value="Rad51 N-terminal domain-like"/>
    <property type="match status" value="1"/>
</dbReference>
<dbReference type="InterPro" id="IPR049730">
    <property type="entry name" value="SNF2/RAD54-like_C"/>
</dbReference>
<dbReference type="InterPro" id="IPR038718">
    <property type="entry name" value="SNF2-like_sf"/>
</dbReference>
<name>A0A372M9I4_9ACTN</name>
<evidence type="ECO:0000313" key="5">
    <source>
        <dbReference type="Proteomes" id="UP000263094"/>
    </source>
</evidence>
<dbReference type="SUPFAM" id="SSF52540">
    <property type="entry name" value="P-loop containing nucleoside triphosphate hydrolases"/>
    <property type="match status" value="2"/>
</dbReference>
<dbReference type="OrthoDB" id="9760715at2"/>
<dbReference type="GO" id="GO:0016787">
    <property type="term" value="F:hydrolase activity"/>
    <property type="evidence" value="ECO:0007669"/>
    <property type="project" value="UniProtKB-KW"/>
</dbReference>
<dbReference type="CDD" id="cd18793">
    <property type="entry name" value="SF2_C_SNF"/>
    <property type="match status" value="1"/>
</dbReference>
<evidence type="ECO:0000256" key="1">
    <source>
        <dbReference type="ARBA" id="ARBA00022801"/>
    </source>
</evidence>
<reference evidence="4 5" key="1">
    <citation type="submission" date="2018-08" db="EMBL/GenBank/DDBJ databases">
        <title>Isolation, diversity and antifungal activity of Actinobacteria from wheat.</title>
        <authorList>
            <person name="Han C."/>
        </authorList>
    </citation>
    <scope>NUCLEOTIDE SEQUENCE [LARGE SCALE GENOMIC DNA]</scope>
    <source>
        <strain evidence="4 5">NEAU-YY421</strain>
    </source>
</reference>
<dbReference type="Proteomes" id="UP000263094">
    <property type="component" value="Unassembled WGS sequence"/>
</dbReference>
<comment type="caution">
    <text evidence="4">The sequence shown here is derived from an EMBL/GenBank/DDBJ whole genome shotgun (WGS) entry which is preliminary data.</text>
</comment>
<dbReference type="SMART" id="SM00490">
    <property type="entry name" value="HELICc"/>
    <property type="match status" value="1"/>
</dbReference>
<dbReference type="InterPro" id="IPR014001">
    <property type="entry name" value="Helicase_ATP-bd"/>
</dbReference>
<evidence type="ECO:0000313" key="4">
    <source>
        <dbReference type="EMBL" id="RFU87175.1"/>
    </source>
</evidence>
<feature type="domain" description="Helicase C-terminal" evidence="3">
    <location>
        <begin position="533"/>
        <end position="724"/>
    </location>
</feature>
<keyword evidence="1" id="KW-0378">Hydrolase</keyword>
<evidence type="ECO:0000259" key="3">
    <source>
        <dbReference type="PROSITE" id="PS51194"/>
    </source>
</evidence>
<dbReference type="InterPro" id="IPR000330">
    <property type="entry name" value="SNF2_N"/>
</dbReference>
<dbReference type="GO" id="GO:0005524">
    <property type="term" value="F:ATP binding"/>
    <property type="evidence" value="ECO:0007669"/>
    <property type="project" value="InterPro"/>
</dbReference>
<keyword evidence="4" id="KW-0347">Helicase</keyword>
<protein>
    <submittedName>
        <fullName evidence="4">ATP-dependent helicase</fullName>
    </submittedName>
</protein>
<dbReference type="PANTHER" id="PTHR10799">
    <property type="entry name" value="SNF2/RAD54 HELICASE FAMILY"/>
    <property type="match status" value="1"/>
</dbReference>
<proteinExistence type="predicted"/>
<dbReference type="SMART" id="SM00487">
    <property type="entry name" value="DEXDc"/>
    <property type="match status" value="1"/>
</dbReference>